<dbReference type="NCBIfam" id="TIGR02695">
    <property type="entry name" value="azurin"/>
    <property type="match status" value="1"/>
</dbReference>
<feature type="signal peptide" evidence="6">
    <location>
        <begin position="1"/>
        <end position="19"/>
    </location>
</feature>
<dbReference type="InterPro" id="IPR000923">
    <property type="entry name" value="BlueCu_1"/>
</dbReference>
<dbReference type="RefSeq" id="WP_093101674.1">
    <property type="nucleotide sequence ID" value="NZ_FNGK01000020.1"/>
</dbReference>
<dbReference type="Gene3D" id="2.60.40.420">
    <property type="entry name" value="Cupredoxins - blue copper proteins"/>
    <property type="match status" value="1"/>
</dbReference>
<dbReference type="GO" id="GO:0005507">
    <property type="term" value="F:copper ion binding"/>
    <property type="evidence" value="ECO:0007669"/>
    <property type="project" value="InterPro"/>
</dbReference>
<dbReference type="InterPro" id="IPR008972">
    <property type="entry name" value="Cupredoxin"/>
</dbReference>
<keyword evidence="3" id="KW-0249">Electron transport</keyword>
<dbReference type="SUPFAM" id="SSF49503">
    <property type="entry name" value="Cupredoxins"/>
    <property type="match status" value="1"/>
</dbReference>
<feature type="compositionally biased region" description="Low complexity" evidence="5">
    <location>
        <begin position="38"/>
        <end position="56"/>
    </location>
</feature>
<keyword evidence="2" id="KW-0479">Metal-binding</keyword>
<evidence type="ECO:0000256" key="1">
    <source>
        <dbReference type="ARBA" id="ARBA00022448"/>
    </source>
</evidence>
<protein>
    <submittedName>
        <fullName evidence="8">Outer membrane protein H.8</fullName>
    </submittedName>
</protein>
<feature type="compositionally biased region" description="Basic and acidic residues" evidence="5">
    <location>
        <begin position="27"/>
        <end position="37"/>
    </location>
</feature>
<keyword evidence="4" id="KW-0186">Copper</keyword>
<name>A0AAJ4XEW6_9SPHI</name>
<keyword evidence="1" id="KW-0813">Transport</keyword>
<dbReference type="KEGG" id="smiz:4412673_03224"/>
<dbReference type="Proteomes" id="UP000215355">
    <property type="component" value="Chromosome 1"/>
</dbReference>
<sequence length="182" mass="19306">MKTTLNIGTLALCSCLFLASCGNSEQSKSESTDHSSHATEAPATETPTPTAEPETTAAATSNTIVVESNDQMQFNVNELHVKAGEPISLTLKHVGTMKKEVMGHNLVVLKPGTDLIKFGEEAIKAQATDYVPASTEVLAHTKLIGGGEETKIDFTLESPGTYDFICSFPGHLAVMKGKIIAE</sequence>
<evidence type="ECO:0000256" key="6">
    <source>
        <dbReference type="SAM" id="SignalP"/>
    </source>
</evidence>
<dbReference type="PROSITE" id="PS00196">
    <property type="entry name" value="COPPER_BLUE"/>
    <property type="match status" value="1"/>
</dbReference>
<dbReference type="PANTHER" id="PTHR38439:SF2">
    <property type="entry name" value="OUTER MEMBRANE PROTEIN H.8"/>
    <property type="match status" value="1"/>
</dbReference>
<evidence type="ECO:0000256" key="2">
    <source>
        <dbReference type="ARBA" id="ARBA00022723"/>
    </source>
</evidence>
<gene>
    <name evidence="8" type="ORF">SAMEA4412673_03224</name>
</gene>
<accession>A0AAJ4XEW6</accession>
<dbReference type="PROSITE" id="PS51257">
    <property type="entry name" value="PROKAR_LIPOPROTEIN"/>
    <property type="match status" value="1"/>
</dbReference>
<dbReference type="EMBL" id="LT906468">
    <property type="protein sequence ID" value="SNV55678.1"/>
    <property type="molecule type" value="Genomic_DNA"/>
</dbReference>
<feature type="chain" id="PRO_5042520255" evidence="6">
    <location>
        <begin position="20"/>
        <end position="182"/>
    </location>
</feature>
<evidence type="ECO:0000313" key="9">
    <source>
        <dbReference type="Proteomes" id="UP000215355"/>
    </source>
</evidence>
<proteinExistence type="predicted"/>
<dbReference type="InterPro" id="IPR050845">
    <property type="entry name" value="Cu-binding_ET"/>
</dbReference>
<evidence type="ECO:0000256" key="4">
    <source>
        <dbReference type="ARBA" id="ARBA00023008"/>
    </source>
</evidence>
<dbReference type="InterPro" id="IPR028871">
    <property type="entry name" value="BlueCu_1_BS"/>
</dbReference>
<dbReference type="GO" id="GO:0009055">
    <property type="term" value="F:electron transfer activity"/>
    <property type="evidence" value="ECO:0007669"/>
    <property type="project" value="InterPro"/>
</dbReference>
<evidence type="ECO:0000256" key="3">
    <source>
        <dbReference type="ARBA" id="ARBA00022982"/>
    </source>
</evidence>
<evidence type="ECO:0000256" key="5">
    <source>
        <dbReference type="SAM" id="MobiDB-lite"/>
    </source>
</evidence>
<dbReference type="AlphaFoldDB" id="A0AAJ4XEW6"/>
<dbReference type="CDD" id="cd13922">
    <property type="entry name" value="Azurin"/>
    <property type="match status" value="1"/>
</dbReference>
<keyword evidence="6" id="KW-0732">Signal</keyword>
<dbReference type="Pfam" id="PF00127">
    <property type="entry name" value="Copper-bind"/>
    <property type="match status" value="1"/>
</dbReference>
<dbReference type="PANTHER" id="PTHR38439">
    <property type="entry name" value="AURACYANIN-B"/>
    <property type="match status" value="1"/>
</dbReference>
<organism evidence="8 9">
    <name type="scientific">Sphingobacterium mizutaii</name>
    <dbReference type="NCBI Taxonomy" id="1010"/>
    <lineage>
        <taxon>Bacteria</taxon>
        <taxon>Pseudomonadati</taxon>
        <taxon>Bacteroidota</taxon>
        <taxon>Sphingobacteriia</taxon>
        <taxon>Sphingobacteriales</taxon>
        <taxon>Sphingobacteriaceae</taxon>
        <taxon>Sphingobacterium</taxon>
    </lineage>
</organism>
<feature type="domain" description="Blue (type 1) copper" evidence="7">
    <location>
        <begin position="65"/>
        <end position="180"/>
    </location>
</feature>
<dbReference type="InterPro" id="IPR014068">
    <property type="entry name" value="Azurin"/>
</dbReference>
<evidence type="ECO:0000259" key="7">
    <source>
        <dbReference type="Pfam" id="PF00127"/>
    </source>
</evidence>
<evidence type="ECO:0000313" key="8">
    <source>
        <dbReference type="EMBL" id="SNV55678.1"/>
    </source>
</evidence>
<feature type="region of interest" description="Disordered" evidence="5">
    <location>
        <begin position="26"/>
        <end position="56"/>
    </location>
</feature>
<reference evidence="8 9" key="1">
    <citation type="submission" date="2017-06" db="EMBL/GenBank/DDBJ databases">
        <authorList>
            <consortium name="Pathogen Informatics"/>
        </authorList>
    </citation>
    <scope>NUCLEOTIDE SEQUENCE [LARGE SCALE GENOMIC DNA]</scope>
    <source>
        <strain evidence="8 9">NCTC12149</strain>
    </source>
</reference>